<keyword evidence="3" id="KW-0677">Repeat</keyword>
<dbReference type="CDD" id="cd05804">
    <property type="entry name" value="StaR_like"/>
    <property type="match status" value="1"/>
</dbReference>
<dbReference type="OrthoDB" id="9815900at2"/>
<evidence type="ECO:0000256" key="3">
    <source>
        <dbReference type="ARBA" id="ARBA00022737"/>
    </source>
</evidence>
<sequence>MPTDPYGNPLHTASATARDAYCEALVAYLDALPGVDEALDRAISADPDFAQAYMLKARNAQVFARMTDARALMAQAVGNGRDLSGQARAQIDIFDHLINGRPREGYAAVRAHLLEYPRDALVAQTCLGVFSLIGFSGQPGREAEHLALAEMLAPAYGQDGWFLAQLAFAQMEAGQLAPAERAIDAALAQRPRSAHGAHIRAHLFYETGQTAAGRDYLSDWLAGYDRAGMMHCHNSWHVALWSLAVGDIDRMWQIADHDLSPDASQSPPLNILTDLASLYWRAELAGQAVAPDRWARLSDYAARAFPEPALGFADIHAALAHAMAGQDEPLMRILENARGPAADQVAPCATAFRAIARQDWSGAEAALLPVMAQHERLGGSRAQRDLLDYTLLHALIRQGKPDEARRLLATRRPLTDSRGAVAGLAA</sequence>
<keyword evidence="6" id="KW-1185">Reference proteome</keyword>
<organism evidence="5 6">
    <name type="scientific">Lutimaribacter saemankumensis</name>
    <dbReference type="NCBI Taxonomy" id="490829"/>
    <lineage>
        <taxon>Bacteria</taxon>
        <taxon>Pseudomonadati</taxon>
        <taxon>Pseudomonadota</taxon>
        <taxon>Alphaproteobacteria</taxon>
        <taxon>Rhodobacterales</taxon>
        <taxon>Roseobacteraceae</taxon>
        <taxon>Lutimaribacter</taxon>
    </lineage>
</organism>
<dbReference type="SUPFAM" id="SSF48452">
    <property type="entry name" value="TPR-like"/>
    <property type="match status" value="1"/>
</dbReference>
<gene>
    <name evidence="5" type="ORF">SAMN05421850_101385</name>
</gene>
<dbReference type="InterPro" id="IPR011990">
    <property type="entry name" value="TPR-like_helical_dom_sf"/>
</dbReference>
<dbReference type="PANTHER" id="PTHR16263:SF4">
    <property type="entry name" value="TETRATRICOPEPTIDE REPEAT PROTEIN 38"/>
    <property type="match status" value="1"/>
</dbReference>
<dbReference type="AlphaFoldDB" id="A0A1G8H6U6"/>
<name>A0A1G8H6U6_9RHOB</name>
<reference evidence="5 6" key="1">
    <citation type="submission" date="2016-10" db="EMBL/GenBank/DDBJ databases">
        <authorList>
            <person name="de Groot N.N."/>
        </authorList>
    </citation>
    <scope>NUCLEOTIDE SEQUENCE [LARGE SCALE GENOMIC DNA]</scope>
    <source>
        <strain evidence="5 6">DSM 28010</strain>
    </source>
</reference>
<protein>
    <recommendedName>
        <fullName evidence="2">Tetratricopeptide repeat protein 38</fullName>
    </recommendedName>
</protein>
<dbReference type="Gene3D" id="1.25.40.10">
    <property type="entry name" value="Tetratricopeptide repeat domain"/>
    <property type="match status" value="1"/>
</dbReference>
<evidence type="ECO:0000313" key="6">
    <source>
        <dbReference type="Proteomes" id="UP000199340"/>
    </source>
</evidence>
<evidence type="ECO:0000313" key="5">
    <source>
        <dbReference type="EMBL" id="SDI02335.1"/>
    </source>
</evidence>
<dbReference type="InterPro" id="IPR033891">
    <property type="entry name" value="TTC38"/>
</dbReference>
<dbReference type="STRING" id="490829.SAMN05421850_101385"/>
<accession>A0A1G8H6U6</accession>
<dbReference type="EMBL" id="FNEB01000001">
    <property type="protein sequence ID" value="SDI02335.1"/>
    <property type="molecule type" value="Genomic_DNA"/>
</dbReference>
<dbReference type="RefSeq" id="WP_090025938.1">
    <property type="nucleotide sequence ID" value="NZ_FNEB01000001.1"/>
</dbReference>
<proteinExistence type="inferred from homology"/>
<dbReference type="PANTHER" id="PTHR16263">
    <property type="entry name" value="TETRATRICOPEPTIDE REPEAT PROTEIN 38"/>
    <property type="match status" value="1"/>
</dbReference>
<dbReference type="Proteomes" id="UP000199340">
    <property type="component" value="Unassembled WGS sequence"/>
</dbReference>
<keyword evidence="4" id="KW-0802">TPR repeat</keyword>
<evidence type="ECO:0000256" key="4">
    <source>
        <dbReference type="ARBA" id="ARBA00022803"/>
    </source>
</evidence>
<evidence type="ECO:0000256" key="2">
    <source>
        <dbReference type="ARBA" id="ARBA00019992"/>
    </source>
</evidence>
<evidence type="ECO:0000256" key="1">
    <source>
        <dbReference type="ARBA" id="ARBA00005857"/>
    </source>
</evidence>
<comment type="similarity">
    <text evidence="1">Belongs to the TTC38 family.</text>
</comment>